<reference evidence="2 3" key="1">
    <citation type="submission" date="2018-05" db="EMBL/GenBank/DDBJ databases">
        <title>Genome sequencing and assembly of the regulated plant pathogen Lachnellula willkommii and related sister species for the development of diagnostic species identification markers.</title>
        <authorList>
            <person name="Giroux E."/>
            <person name="Bilodeau G."/>
        </authorList>
    </citation>
    <scope>NUCLEOTIDE SEQUENCE [LARGE SCALE GENOMIC DNA]</scope>
    <source>
        <strain evidence="2 3">CBS 160.35</strain>
    </source>
</reference>
<feature type="region of interest" description="Disordered" evidence="1">
    <location>
        <begin position="1"/>
        <end position="94"/>
    </location>
</feature>
<gene>
    <name evidence="2" type="ORF">LOCC1_G008737</name>
</gene>
<proteinExistence type="predicted"/>
<evidence type="ECO:0000313" key="2">
    <source>
        <dbReference type="EMBL" id="TVY34176.1"/>
    </source>
</evidence>
<dbReference type="OrthoDB" id="4746642at2759"/>
<protein>
    <submittedName>
        <fullName evidence="2">Uncharacterized protein</fullName>
    </submittedName>
</protein>
<feature type="compositionally biased region" description="Low complexity" evidence="1">
    <location>
        <begin position="37"/>
        <end position="50"/>
    </location>
</feature>
<evidence type="ECO:0000256" key="1">
    <source>
        <dbReference type="SAM" id="MobiDB-lite"/>
    </source>
</evidence>
<evidence type="ECO:0000313" key="3">
    <source>
        <dbReference type="Proteomes" id="UP000443090"/>
    </source>
</evidence>
<keyword evidence="3" id="KW-1185">Reference proteome</keyword>
<dbReference type="EMBL" id="QGMI01001215">
    <property type="protein sequence ID" value="TVY34176.1"/>
    <property type="molecule type" value="Genomic_DNA"/>
</dbReference>
<dbReference type="Proteomes" id="UP000443090">
    <property type="component" value="Unassembled WGS sequence"/>
</dbReference>
<name>A0A8H8RFU9_9HELO</name>
<feature type="compositionally biased region" description="Low complexity" evidence="1">
    <location>
        <begin position="79"/>
        <end position="94"/>
    </location>
</feature>
<sequence>MDRNERSYPSSSQHHSNRRGNGPVRPPGVDDGHDRQSLPSSPRSPTTLSRMPLLDRPSTTIASNPRSPTTLSRRRNVDDPSATSTTSTTIPAVPSTFTTAHDQEMASNQTRIHTLQPAQREEQDEWAREQLRQHSTCAVGYGWKSVSCGYQCEGQHHIVTHELLAEGRGGIYQGMWDWDADPMVYWWYGPLYGEEIRAAAYGSVLPERVMATRLTQFPSRGD</sequence>
<feature type="compositionally biased region" description="Polar residues" evidence="1">
    <location>
        <begin position="57"/>
        <end position="71"/>
    </location>
</feature>
<dbReference type="AlphaFoldDB" id="A0A8H8RFU9"/>
<accession>A0A8H8RFU9</accession>
<organism evidence="2 3">
    <name type="scientific">Lachnellula occidentalis</name>
    <dbReference type="NCBI Taxonomy" id="215460"/>
    <lineage>
        <taxon>Eukaryota</taxon>
        <taxon>Fungi</taxon>
        <taxon>Dikarya</taxon>
        <taxon>Ascomycota</taxon>
        <taxon>Pezizomycotina</taxon>
        <taxon>Leotiomycetes</taxon>
        <taxon>Helotiales</taxon>
        <taxon>Lachnaceae</taxon>
        <taxon>Lachnellula</taxon>
    </lineage>
</organism>
<comment type="caution">
    <text evidence="2">The sequence shown here is derived from an EMBL/GenBank/DDBJ whole genome shotgun (WGS) entry which is preliminary data.</text>
</comment>